<comment type="similarity">
    <text evidence="3">Belongs to the SPCS3 family.</text>
</comment>
<protein>
    <recommendedName>
        <fullName evidence="10">Signal peptidase complex subunit 3</fullName>
    </recommendedName>
</protein>
<dbReference type="Pfam" id="PF01793">
    <property type="entry name" value="Glyco_transf_15"/>
    <property type="match status" value="1"/>
</dbReference>
<proteinExistence type="inferred from homology"/>
<dbReference type="EMBL" id="CAJNYV010001072">
    <property type="protein sequence ID" value="CAF3400686.1"/>
    <property type="molecule type" value="Genomic_DNA"/>
</dbReference>
<sequence length="564" mass="65910">MHSFLSRLNTLFAFTLTVLAVLTTGVFLSTYFEKYYSTVSIGVSKPVVKHMTDFSANRKKNDLGVLQLNLDTNLDPLFDWNVKQLFLYLIAEYVTPANSLNQVVLWDKIIRRGENARLNLHEIATKYYFWDDGDYLKSNNVTLTLGWNVISNAGRLIHVRGNGSTSFVFPAQYASSRLANSKSSGQDTIIIQRTFVHVKYLKCVPINPDDEIIDRQNDWKYQNSITGTWYRWGTTDEKQNHHIEWRVNWLNVAPVSYLGVIVYLTTRDELNSLHTSLAQLSHLLSNNPRPVVIFHEGDFNDTNIQKSLAKTLGDRTPLGFECIQFSNSSHQTRFIHRRLSHKYFHMCRFFTIMLPNHPLLTLFSLYWRLDSHSYIFGPKPIEDPFEIMQKRQIQYAFIMVNEEADHYAAGLFGLFNEFLNEHCLKLSPSVRQTQITWFGRYSLAMIFTNFALANVSLFRDHSLIRAWLHMVDRNGGIYRERWGDAPIHTLILTQLISRNHIVRLRYFGYMHRQEYTCASGVQEDLCKQQVQPFLKNTTLRYYHYQDGCFPSNQNLLCHYYPEII</sequence>
<comment type="caution">
    <text evidence="13">The sequence shown here is derived from an EMBL/GenBank/DDBJ whole genome shotgun (WGS) entry which is preliminary data.</text>
</comment>
<dbReference type="GO" id="GO:0006465">
    <property type="term" value="P:signal peptide processing"/>
    <property type="evidence" value="ECO:0007669"/>
    <property type="project" value="InterPro"/>
</dbReference>
<evidence type="ECO:0000256" key="8">
    <source>
        <dbReference type="ARBA" id="ARBA00022989"/>
    </source>
</evidence>
<dbReference type="PANTHER" id="PTHR12804:SF0">
    <property type="entry name" value="SIGNAL PEPTIDASE COMPLEX SUBUNIT 3"/>
    <property type="match status" value="1"/>
</dbReference>
<comment type="subcellular location">
    <subcellularLocation>
        <location evidence="1">Endoplasmic reticulum membrane</location>
        <topology evidence="1">Single-pass type II membrane protein</topology>
    </subcellularLocation>
</comment>
<dbReference type="EMBL" id="CAJOBS010000120">
    <property type="protein sequence ID" value="CAF4500911.1"/>
    <property type="molecule type" value="Genomic_DNA"/>
</dbReference>
<accession>A0A818A8M8</accession>
<evidence type="ECO:0000256" key="11">
    <source>
        <dbReference type="ARBA" id="ARBA00046080"/>
    </source>
</evidence>
<evidence type="ECO:0000313" key="13">
    <source>
        <dbReference type="EMBL" id="CAF3400686.1"/>
    </source>
</evidence>
<dbReference type="Proteomes" id="UP000663865">
    <property type="component" value="Unassembled WGS sequence"/>
</dbReference>
<evidence type="ECO:0000256" key="6">
    <source>
        <dbReference type="ARBA" id="ARBA00022824"/>
    </source>
</evidence>
<dbReference type="GO" id="GO:0000030">
    <property type="term" value="F:mannosyltransferase activity"/>
    <property type="evidence" value="ECO:0007669"/>
    <property type="project" value="InterPro"/>
</dbReference>
<dbReference type="AlphaFoldDB" id="A0A818A8M8"/>
<evidence type="ECO:0000256" key="1">
    <source>
        <dbReference type="ARBA" id="ARBA00004648"/>
    </source>
</evidence>
<evidence type="ECO:0000256" key="4">
    <source>
        <dbReference type="ARBA" id="ARBA00022679"/>
    </source>
</evidence>
<feature type="transmembrane region" description="Helical" evidence="12">
    <location>
        <begin position="437"/>
        <end position="458"/>
    </location>
</feature>
<keyword evidence="6" id="KW-0256">Endoplasmic reticulum</keyword>
<dbReference type="GO" id="GO:0045047">
    <property type="term" value="P:protein targeting to ER"/>
    <property type="evidence" value="ECO:0007669"/>
    <property type="project" value="TreeGrafter"/>
</dbReference>
<gene>
    <name evidence="13" type="ORF">KIK155_LOCUS8083</name>
    <name evidence="14" type="ORF">TOA249_LOCUS3421</name>
</gene>
<keyword evidence="7" id="KW-0735">Signal-anchor</keyword>
<evidence type="ECO:0000256" key="12">
    <source>
        <dbReference type="SAM" id="Phobius"/>
    </source>
</evidence>
<comment type="function">
    <text evidence="11">Essential component of the signal peptidase complex (SPC) which catalyzes the cleavage of N-terminal signal sequences from nascent proteins as they are translocated into the lumen of the endoplasmic reticulum. Essential for the SPC catalytic activity, possibly by stabilizing and positioning the active center of the complex close to the lumenal surface.</text>
</comment>
<organism evidence="13 15">
    <name type="scientific">Rotaria socialis</name>
    <dbReference type="NCBI Taxonomy" id="392032"/>
    <lineage>
        <taxon>Eukaryota</taxon>
        <taxon>Metazoa</taxon>
        <taxon>Spiralia</taxon>
        <taxon>Gnathifera</taxon>
        <taxon>Rotifera</taxon>
        <taxon>Eurotatoria</taxon>
        <taxon>Bdelloidea</taxon>
        <taxon>Philodinida</taxon>
        <taxon>Philodinidae</taxon>
        <taxon>Rotaria</taxon>
    </lineage>
</organism>
<evidence type="ECO:0000256" key="9">
    <source>
        <dbReference type="ARBA" id="ARBA00023136"/>
    </source>
</evidence>
<name>A0A818A8M8_9BILA</name>
<dbReference type="InterPro" id="IPR029044">
    <property type="entry name" value="Nucleotide-diphossugar_trans"/>
</dbReference>
<reference evidence="13" key="1">
    <citation type="submission" date="2021-02" db="EMBL/GenBank/DDBJ databases">
        <authorList>
            <person name="Nowell W R."/>
        </authorList>
    </citation>
    <scope>NUCLEOTIDE SEQUENCE</scope>
</reference>
<evidence type="ECO:0000256" key="10">
    <source>
        <dbReference type="ARBA" id="ARBA00029556"/>
    </source>
</evidence>
<keyword evidence="5 12" id="KW-0812">Transmembrane</keyword>
<dbReference type="Pfam" id="PF04573">
    <property type="entry name" value="SPC22"/>
    <property type="match status" value="1"/>
</dbReference>
<dbReference type="Proteomes" id="UP000663838">
    <property type="component" value="Unassembled WGS sequence"/>
</dbReference>
<evidence type="ECO:0000313" key="14">
    <source>
        <dbReference type="EMBL" id="CAF4500911.1"/>
    </source>
</evidence>
<evidence type="ECO:0000256" key="3">
    <source>
        <dbReference type="ARBA" id="ARBA00009289"/>
    </source>
</evidence>
<dbReference type="Gene3D" id="3.90.550.10">
    <property type="entry name" value="Spore Coat Polysaccharide Biosynthesis Protein SpsA, Chain A"/>
    <property type="match status" value="1"/>
</dbReference>
<dbReference type="SUPFAM" id="SSF53448">
    <property type="entry name" value="Nucleotide-diphospho-sugar transferases"/>
    <property type="match status" value="1"/>
</dbReference>
<dbReference type="PANTHER" id="PTHR12804">
    <property type="entry name" value="MICROSOMAL SIGNAL PEPTIDASE 23 KD SUBUNIT SPC22/23"/>
    <property type="match status" value="1"/>
</dbReference>
<evidence type="ECO:0000256" key="5">
    <source>
        <dbReference type="ARBA" id="ARBA00022692"/>
    </source>
</evidence>
<keyword evidence="9 12" id="KW-0472">Membrane</keyword>
<keyword evidence="4" id="KW-0808">Transferase</keyword>
<dbReference type="GO" id="GO:0005787">
    <property type="term" value="C:signal peptidase complex"/>
    <property type="evidence" value="ECO:0007669"/>
    <property type="project" value="InterPro"/>
</dbReference>
<keyword evidence="8 12" id="KW-1133">Transmembrane helix</keyword>
<comment type="similarity">
    <text evidence="2">Belongs to the glycosyltransferase 15 family.</text>
</comment>
<evidence type="ECO:0000256" key="2">
    <source>
        <dbReference type="ARBA" id="ARBA00007677"/>
    </source>
</evidence>
<evidence type="ECO:0000313" key="15">
    <source>
        <dbReference type="Proteomes" id="UP000663865"/>
    </source>
</evidence>
<dbReference type="InterPro" id="IPR007653">
    <property type="entry name" value="SPC3"/>
</dbReference>
<dbReference type="InterPro" id="IPR002685">
    <property type="entry name" value="Glyco_trans_15"/>
</dbReference>
<evidence type="ECO:0000256" key="7">
    <source>
        <dbReference type="ARBA" id="ARBA00022968"/>
    </source>
</evidence>